<comment type="caution">
    <text evidence="2">The sequence shown here is derived from an EMBL/GenBank/DDBJ whole genome shotgun (WGS) entry which is preliminary data.</text>
</comment>
<evidence type="ECO:0000313" key="2">
    <source>
        <dbReference type="EMBL" id="EEG24037.1"/>
    </source>
</evidence>
<reference evidence="2 3" key="1">
    <citation type="submission" date="2009-01" db="EMBL/GenBank/DDBJ databases">
        <authorList>
            <person name="Fulton L."/>
            <person name="Clifton S."/>
            <person name="Chinwalla A.T."/>
            <person name="Mitreva M."/>
            <person name="Sodergren E."/>
            <person name="Weinstock G."/>
            <person name="Clifton S."/>
            <person name="Dooling D.J."/>
            <person name="Fulton B."/>
            <person name="Minx P."/>
            <person name="Pepin K.H."/>
            <person name="Johnson M."/>
            <person name="Bhonagiri V."/>
            <person name="Nash W.E."/>
            <person name="Mardis E.R."/>
            <person name="Wilson R.K."/>
        </authorList>
    </citation>
    <scope>NUCLEOTIDE SEQUENCE [LARGE SCALE GENOMIC DNA]</scope>
    <source>
        <strain evidence="2 3">ATCC 23834</strain>
    </source>
</reference>
<organism evidence="2 3">
    <name type="scientific">Eikenella corrodens ATCC 23834</name>
    <dbReference type="NCBI Taxonomy" id="546274"/>
    <lineage>
        <taxon>Bacteria</taxon>
        <taxon>Pseudomonadati</taxon>
        <taxon>Pseudomonadota</taxon>
        <taxon>Betaproteobacteria</taxon>
        <taxon>Neisseriales</taxon>
        <taxon>Neisseriaceae</taxon>
        <taxon>Eikenella</taxon>
    </lineage>
</organism>
<name>C0DVD3_EIKCO</name>
<gene>
    <name evidence="2" type="ORF">EIKCOROL_01322</name>
</gene>
<feature type="transmembrane region" description="Helical" evidence="1">
    <location>
        <begin position="12"/>
        <end position="29"/>
    </location>
</feature>
<dbReference type="AlphaFoldDB" id="C0DVD3"/>
<sequence>MAAALQVGRQRLAGIGIFSGSLTAVLQIFRAKQSRIYLQDAAAFMQQAA</sequence>
<protein>
    <submittedName>
        <fullName evidence="2">Uncharacterized protein</fullName>
    </submittedName>
</protein>
<evidence type="ECO:0000313" key="3">
    <source>
        <dbReference type="Proteomes" id="UP000005837"/>
    </source>
</evidence>
<dbReference type="EMBL" id="ACEA01000021">
    <property type="protein sequence ID" value="EEG24037.1"/>
    <property type="molecule type" value="Genomic_DNA"/>
</dbReference>
<evidence type="ECO:0000256" key="1">
    <source>
        <dbReference type="SAM" id="Phobius"/>
    </source>
</evidence>
<proteinExistence type="predicted"/>
<dbReference type="HOGENOM" id="CLU_3135141_0_0_4"/>
<keyword evidence="1" id="KW-1133">Transmembrane helix</keyword>
<accession>C0DVD3</accession>
<dbReference type="Proteomes" id="UP000005837">
    <property type="component" value="Unassembled WGS sequence"/>
</dbReference>
<keyword evidence="1" id="KW-0812">Transmembrane</keyword>
<keyword evidence="1" id="KW-0472">Membrane</keyword>